<dbReference type="Pfam" id="PF01565">
    <property type="entry name" value="FAD_binding_4"/>
    <property type="match status" value="1"/>
</dbReference>
<dbReference type="PANTHER" id="PTHR32448">
    <property type="entry name" value="OS08G0158400 PROTEIN"/>
    <property type="match status" value="1"/>
</dbReference>
<evidence type="ECO:0000256" key="2">
    <source>
        <dbReference type="ARBA" id="ARBA00023002"/>
    </source>
</evidence>
<dbReference type="InterPro" id="IPR016169">
    <property type="entry name" value="FAD-bd_PCMH_sub2"/>
</dbReference>
<dbReference type="InterPro" id="IPR006094">
    <property type="entry name" value="Oxid_FAD_bind_N"/>
</dbReference>
<keyword evidence="3" id="KW-0732">Signal</keyword>
<dbReference type="Proteomes" id="UP000663877">
    <property type="component" value="Unassembled WGS sequence"/>
</dbReference>
<dbReference type="Pfam" id="PF13469">
    <property type="entry name" value="Sulfotransfer_3"/>
    <property type="match status" value="1"/>
</dbReference>
<dbReference type="PROSITE" id="PS51387">
    <property type="entry name" value="FAD_PCMH"/>
    <property type="match status" value="1"/>
</dbReference>
<dbReference type="PROSITE" id="PS00862">
    <property type="entry name" value="OX2_COVAL_FAD"/>
    <property type="match status" value="1"/>
</dbReference>
<dbReference type="GO" id="GO:0016491">
    <property type="term" value="F:oxidoreductase activity"/>
    <property type="evidence" value="ECO:0007669"/>
    <property type="project" value="UniProtKB-KW"/>
</dbReference>
<sequence>MIIFISNWFFILFLLCIFQINLISTTHLPNYQFTRTNNNDLYTCLSTLLPLSVRTIYPCSTIANQNSFQYECVHFNITNLSAIHGGRISRSPAVIVYVTDSSDVQNVLVCATNLNYVVNALSGGHSYEGYGLGSTYNNIIINMEGINYININQHDRTGTFGAGARLGPIYYEAYQSDNYTINAGVCPWVGLAGHALGGGHGLLSRRHGLLSDNVLEMKAVNAQGQRAYACETCERMDYFIRTTINKHLPTAGVQFNQLPFLAESSCSDNEDVASLSNIQFQPIFITGIHRSGTTLLYEQLCKILPVAYVTPYSILYYNHLIEAEDNGQTSVYINALHKYFQLLGIRNRFIDTTPVSALNPSEEYCFVIGRQRNGGLSTSLPFTKNFPTLTSKSHKTFDNLCRKLIYIQKPKSNIVLLKNPWDYGNEAEILKLYPNAKFIHILRNPLEVINSLYLAMSHYANGIQFDPYVWTIGAPSFKSFICTERFISSLIGTKKAKKRTFNKAKNMYLNNASIGFNSIQSLPSNKVYTTTYSNLIENPIEQLGLICQFIGIQVCQEQLSKHNCVKKPFKPSDILEENRQSIIEQLNKRNLSTNY</sequence>
<protein>
    <recommendedName>
        <fullName evidence="4">FAD-binding PCMH-type domain-containing protein</fullName>
    </recommendedName>
</protein>
<organism evidence="5 6">
    <name type="scientific">Adineta steineri</name>
    <dbReference type="NCBI Taxonomy" id="433720"/>
    <lineage>
        <taxon>Eukaryota</taxon>
        <taxon>Metazoa</taxon>
        <taxon>Spiralia</taxon>
        <taxon>Gnathifera</taxon>
        <taxon>Rotifera</taxon>
        <taxon>Eurotatoria</taxon>
        <taxon>Bdelloidea</taxon>
        <taxon>Adinetida</taxon>
        <taxon>Adinetidae</taxon>
        <taxon>Adineta</taxon>
    </lineage>
</organism>
<feature type="domain" description="FAD-binding PCMH-type" evidence="4">
    <location>
        <begin position="88"/>
        <end position="282"/>
    </location>
</feature>
<feature type="signal peptide" evidence="3">
    <location>
        <begin position="1"/>
        <end position="25"/>
    </location>
</feature>
<proteinExistence type="inferred from homology"/>
<dbReference type="SUPFAM" id="SSF56176">
    <property type="entry name" value="FAD-binding/transporter-associated domain-like"/>
    <property type="match status" value="1"/>
</dbReference>
<dbReference type="Gene3D" id="3.40.50.300">
    <property type="entry name" value="P-loop containing nucleotide triphosphate hydrolases"/>
    <property type="match status" value="1"/>
</dbReference>
<evidence type="ECO:0000313" key="5">
    <source>
        <dbReference type="EMBL" id="CAF1202222.1"/>
    </source>
</evidence>
<dbReference type="Gene3D" id="3.30.465.10">
    <property type="match status" value="1"/>
</dbReference>
<keyword evidence="2" id="KW-0560">Oxidoreductase</keyword>
<comment type="similarity">
    <text evidence="1">Belongs to the oxygen-dependent FAD-linked oxidoreductase family.</text>
</comment>
<dbReference type="UniPathway" id="UPA00991">
    <property type="reaction ID" value="UER00939"/>
</dbReference>
<evidence type="ECO:0000313" key="6">
    <source>
        <dbReference type="Proteomes" id="UP000663877"/>
    </source>
</evidence>
<dbReference type="InterPro" id="IPR016166">
    <property type="entry name" value="FAD-bd_PCMH"/>
</dbReference>
<reference evidence="5" key="1">
    <citation type="submission" date="2021-02" db="EMBL/GenBank/DDBJ databases">
        <authorList>
            <person name="Nowell W R."/>
        </authorList>
    </citation>
    <scope>NUCLEOTIDE SEQUENCE</scope>
</reference>
<dbReference type="InterPro" id="IPR027417">
    <property type="entry name" value="P-loop_NTPase"/>
</dbReference>
<dbReference type="InterPro" id="IPR036318">
    <property type="entry name" value="FAD-bd_PCMH-like_sf"/>
</dbReference>
<dbReference type="InterPro" id="IPR006093">
    <property type="entry name" value="Oxy_OxRdtase_FAD_BS"/>
</dbReference>
<dbReference type="GO" id="GO:0071949">
    <property type="term" value="F:FAD binding"/>
    <property type="evidence" value="ECO:0007669"/>
    <property type="project" value="InterPro"/>
</dbReference>
<evidence type="ECO:0000256" key="1">
    <source>
        <dbReference type="ARBA" id="ARBA00005466"/>
    </source>
</evidence>
<dbReference type="AlphaFoldDB" id="A0A814W9R2"/>
<feature type="chain" id="PRO_5033015864" description="FAD-binding PCMH-type domain-containing protein" evidence="3">
    <location>
        <begin position="26"/>
        <end position="595"/>
    </location>
</feature>
<comment type="caution">
    <text evidence="5">The sequence shown here is derived from an EMBL/GenBank/DDBJ whole genome shotgun (WGS) entry which is preliminary data.</text>
</comment>
<evidence type="ECO:0000259" key="4">
    <source>
        <dbReference type="PROSITE" id="PS51387"/>
    </source>
</evidence>
<dbReference type="SUPFAM" id="SSF52540">
    <property type="entry name" value="P-loop containing nucleoside triphosphate hydrolases"/>
    <property type="match status" value="1"/>
</dbReference>
<dbReference type="EMBL" id="CAJNOI010000237">
    <property type="protein sequence ID" value="CAF1202222.1"/>
    <property type="molecule type" value="Genomic_DNA"/>
</dbReference>
<name>A0A814W9R2_9BILA</name>
<evidence type="ECO:0000256" key="3">
    <source>
        <dbReference type="SAM" id="SignalP"/>
    </source>
</evidence>
<gene>
    <name evidence="5" type="ORF">BJG266_LOCUS26971</name>
</gene>
<accession>A0A814W9R2</accession>